<name>A0AAN9YH93_9PEZI</name>
<keyword evidence="5" id="KW-0479">Metal-binding</keyword>
<feature type="compositionally biased region" description="Polar residues" evidence="10">
    <location>
        <begin position="16"/>
        <end position="32"/>
    </location>
</feature>
<evidence type="ECO:0000256" key="7">
    <source>
        <dbReference type="ARBA" id="ARBA00022786"/>
    </source>
</evidence>
<dbReference type="InterPro" id="IPR004181">
    <property type="entry name" value="Znf_MIZ"/>
</dbReference>
<keyword evidence="4" id="KW-0808">Transferase</keyword>
<dbReference type="SUPFAM" id="SSF57850">
    <property type="entry name" value="RING/U-box"/>
    <property type="match status" value="1"/>
</dbReference>
<dbReference type="GO" id="GO:0016925">
    <property type="term" value="P:protein sumoylation"/>
    <property type="evidence" value="ECO:0007669"/>
    <property type="project" value="TreeGrafter"/>
</dbReference>
<keyword evidence="8" id="KW-0862">Zinc</keyword>
<feature type="region of interest" description="Disordered" evidence="10">
    <location>
        <begin position="155"/>
        <end position="192"/>
    </location>
</feature>
<protein>
    <recommendedName>
        <fullName evidence="11">SP-RING-type domain-containing protein</fullName>
    </recommendedName>
</protein>
<dbReference type="Gene3D" id="3.30.40.10">
    <property type="entry name" value="Zinc/RING finger domain, C3HC4 (zinc finger)"/>
    <property type="match status" value="1"/>
</dbReference>
<dbReference type="PANTHER" id="PTHR21330:SF1">
    <property type="entry name" value="E3 SUMO-PROTEIN LIGASE NSE2"/>
    <property type="match status" value="1"/>
</dbReference>
<evidence type="ECO:0000256" key="8">
    <source>
        <dbReference type="ARBA" id="ARBA00022833"/>
    </source>
</evidence>
<feature type="region of interest" description="Disordered" evidence="10">
    <location>
        <begin position="1"/>
        <end position="60"/>
    </location>
</feature>
<dbReference type="GO" id="GO:0000724">
    <property type="term" value="P:double-strand break repair via homologous recombination"/>
    <property type="evidence" value="ECO:0007669"/>
    <property type="project" value="InterPro"/>
</dbReference>
<evidence type="ECO:0000313" key="12">
    <source>
        <dbReference type="EMBL" id="KAK7744768.1"/>
    </source>
</evidence>
<dbReference type="PANTHER" id="PTHR21330">
    <property type="entry name" value="E3 SUMO-PROTEIN LIGASE NSE2"/>
    <property type="match status" value="1"/>
</dbReference>
<dbReference type="GO" id="GO:0008270">
    <property type="term" value="F:zinc ion binding"/>
    <property type="evidence" value="ECO:0007669"/>
    <property type="project" value="UniProtKB-KW"/>
</dbReference>
<feature type="compositionally biased region" description="Acidic residues" evidence="10">
    <location>
        <begin position="347"/>
        <end position="364"/>
    </location>
</feature>
<dbReference type="Pfam" id="PF11789">
    <property type="entry name" value="zf-Nse"/>
    <property type="match status" value="1"/>
</dbReference>
<keyword evidence="13" id="KW-1185">Reference proteome</keyword>
<feature type="region of interest" description="Disordered" evidence="10">
    <location>
        <begin position="340"/>
        <end position="394"/>
    </location>
</feature>
<evidence type="ECO:0000256" key="4">
    <source>
        <dbReference type="ARBA" id="ARBA00022679"/>
    </source>
</evidence>
<feature type="compositionally biased region" description="Acidic residues" evidence="10">
    <location>
        <begin position="174"/>
        <end position="183"/>
    </location>
</feature>
<evidence type="ECO:0000256" key="3">
    <source>
        <dbReference type="ARBA" id="ARBA00008212"/>
    </source>
</evidence>
<feature type="domain" description="SP-RING-type" evidence="11">
    <location>
        <begin position="261"/>
        <end position="316"/>
    </location>
</feature>
<evidence type="ECO:0000256" key="2">
    <source>
        <dbReference type="ARBA" id="ARBA00004718"/>
    </source>
</evidence>
<dbReference type="GO" id="GO:0030915">
    <property type="term" value="C:Smc5-Smc6 complex"/>
    <property type="evidence" value="ECO:0007669"/>
    <property type="project" value="InterPro"/>
</dbReference>
<dbReference type="EMBL" id="JAKJXP020000116">
    <property type="protein sequence ID" value="KAK7744768.1"/>
    <property type="molecule type" value="Genomic_DNA"/>
</dbReference>
<evidence type="ECO:0000256" key="10">
    <source>
        <dbReference type="SAM" id="MobiDB-lite"/>
    </source>
</evidence>
<proteinExistence type="inferred from homology"/>
<evidence type="ECO:0000259" key="11">
    <source>
        <dbReference type="Pfam" id="PF11789"/>
    </source>
</evidence>
<comment type="pathway">
    <text evidence="2">Protein modification; protein sumoylation.</text>
</comment>
<gene>
    <name evidence="12" type="ORF">SLS62_010071</name>
</gene>
<comment type="subcellular location">
    <subcellularLocation>
        <location evidence="1">Nucleus</location>
    </subcellularLocation>
</comment>
<keyword evidence="7" id="KW-0833">Ubl conjugation pathway</keyword>
<dbReference type="GO" id="GO:0005634">
    <property type="term" value="C:nucleus"/>
    <property type="evidence" value="ECO:0007669"/>
    <property type="project" value="UniProtKB-SubCell"/>
</dbReference>
<dbReference type="CDD" id="cd16651">
    <property type="entry name" value="SPL-RING_NSE2"/>
    <property type="match status" value="1"/>
</dbReference>
<feature type="compositionally biased region" description="Basic and acidic residues" evidence="10">
    <location>
        <begin position="370"/>
        <end position="388"/>
    </location>
</feature>
<evidence type="ECO:0000313" key="13">
    <source>
        <dbReference type="Proteomes" id="UP001320420"/>
    </source>
</evidence>
<keyword evidence="9" id="KW-0539">Nucleus</keyword>
<evidence type="ECO:0000256" key="1">
    <source>
        <dbReference type="ARBA" id="ARBA00004123"/>
    </source>
</evidence>
<dbReference type="AlphaFoldDB" id="A0AAN9YH93"/>
<sequence>MSSRRLLSGADRQRGRQGTTSSSRPQHAQSSKLPEYEPPSFPLDNNARKALADLSTNRDTQKYAEHIQKSLKLLSDSVRDINDKYTARKEYIKERQEKRGEGAPKTDRDRAEEKAALALKEEVPQLTDECESTVRSVIDLKIELEDSKSAWQETLRKVEAESTNAPARRSQNDDSNEDDEEAEAPLPPVTGSLKLLQEAKKKLANDYATKTMYERYALDNDYIGFKRIAHDAIYSTEGKPLPDPSRWFTQNGSRVEEEEDEDLVISEVNINIHCPISMAVMEDPYTSRKCKHTFDKSSIMQLFGRGAKKPCPQTGCREQELTVNDFDPDPVMLRKIKRIQARQAQSDVDDDEDEDDADVDEDGDASMRVTEQRSVKSERGRARGRELLEAIEDN</sequence>
<evidence type="ECO:0000256" key="5">
    <source>
        <dbReference type="ARBA" id="ARBA00022723"/>
    </source>
</evidence>
<dbReference type="InterPro" id="IPR013083">
    <property type="entry name" value="Znf_RING/FYVE/PHD"/>
</dbReference>
<keyword evidence="6" id="KW-0863">Zinc-finger</keyword>
<evidence type="ECO:0000256" key="9">
    <source>
        <dbReference type="ARBA" id="ARBA00023242"/>
    </source>
</evidence>
<evidence type="ECO:0000256" key="6">
    <source>
        <dbReference type="ARBA" id="ARBA00022771"/>
    </source>
</evidence>
<organism evidence="12 13">
    <name type="scientific">Diatrype stigma</name>
    <dbReference type="NCBI Taxonomy" id="117547"/>
    <lineage>
        <taxon>Eukaryota</taxon>
        <taxon>Fungi</taxon>
        <taxon>Dikarya</taxon>
        <taxon>Ascomycota</taxon>
        <taxon>Pezizomycotina</taxon>
        <taxon>Sordariomycetes</taxon>
        <taxon>Xylariomycetidae</taxon>
        <taxon>Xylariales</taxon>
        <taxon>Diatrypaceae</taxon>
        <taxon>Diatrype</taxon>
    </lineage>
</organism>
<dbReference type="InterPro" id="IPR026846">
    <property type="entry name" value="Nse2(Mms21)"/>
</dbReference>
<accession>A0AAN9YH93</accession>
<feature type="region of interest" description="Disordered" evidence="10">
    <location>
        <begin position="92"/>
        <end position="113"/>
    </location>
</feature>
<comment type="caution">
    <text evidence="12">The sequence shown here is derived from an EMBL/GenBank/DDBJ whole genome shotgun (WGS) entry which is preliminary data.</text>
</comment>
<reference evidence="12 13" key="1">
    <citation type="submission" date="2024-02" db="EMBL/GenBank/DDBJ databases">
        <title>De novo assembly and annotation of 12 fungi associated with fruit tree decline syndrome in Ontario, Canada.</title>
        <authorList>
            <person name="Sulman M."/>
            <person name="Ellouze W."/>
            <person name="Ilyukhin E."/>
        </authorList>
    </citation>
    <scope>NUCLEOTIDE SEQUENCE [LARGE SCALE GENOMIC DNA]</scope>
    <source>
        <strain evidence="12 13">M11/M66-122</strain>
    </source>
</reference>
<comment type="similarity">
    <text evidence="3">Belongs to the NSE2 family.</text>
</comment>
<dbReference type="GO" id="GO:0061665">
    <property type="term" value="F:SUMO ligase activity"/>
    <property type="evidence" value="ECO:0007669"/>
    <property type="project" value="TreeGrafter"/>
</dbReference>
<dbReference type="Proteomes" id="UP001320420">
    <property type="component" value="Unassembled WGS sequence"/>
</dbReference>